<dbReference type="RefSeq" id="WP_378997203.1">
    <property type="nucleotide sequence ID" value="NZ_JBHSMT010000013.1"/>
</dbReference>
<proteinExistence type="predicted"/>
<dbReference type="Proteomes" id="UP001596045">
    <property type="component" value="Unassembled WGS sequence"/>
</dbReference>
<dbReference type="EMBL" id="JBHSMT010000013">
    <property type="protein sequence ID" value="MFC5474136.1"/>
    <property type="molecule type" value="Genomic_DNA"/>
</dbReference>
<sequence length="60" mass="6955">MKVKHFALYLVLMFAFDLAYAMPIASTKLLDSYKELYKDPVQPIKYIFVDANCSMKIFGI</sequence>
<comment type="caution">
    <text evidence="1">The sequence shown here is derived from an EMBL/GenBank/DDBJ whole genome shotgun (WGS) entry which is preliminary data.</text>
</comment>
<accession>A0ABW0MB55</accession>
<organism evidence="1 2">
    <name type="scientific">Paraherbaspirillum soli</name>
    <dbReference type="NCBI Taxonomy" id="631222"/>
    <lineage>
        <taxon>Bacteria</taxon>
        <taxon>Pseudomonadati</taxon>
        <taxon>Pseudomonadota</taxon>
        <taxon>Betaproteobacteria</taxon>
        <taxon>Burkholderiales</taxon>
        <taxon>Oxalobacteraceae</taxon>
        <taxon>Paraherbaspirillum</taxon>
    </lineage>
</organism>
<gene>
    <name evidence="1" type="ORF">ACFPM8_09200</name>
</gene>
<name>A0ABW0MB55_9BURK</name>
<evidence type="ECO:0000313" key="1">
    <source>
        <dbReference type="EMBL" id="MFC5474136.1"/>
    </source>
</evidence>
<reference evidence="2" key="1">
    <citation type="journal article" date="2019" name="Int. J. Syst. Evol. Microbiol.">
        <title>The Global Catalogue of Microorganisms (GCM) 10K type strain sequencing project: providing services to taxonomists for standard genome sequencing and annotation.</title>
        <authorList>
            <consortium name="The Broad Institute Genomics Platform"/>
            <consortium name="The Broad Institute Genome Sequencing Center for Infectious Disease"/>
            <person name="Wu L."/>
            <person name="Ma J."/>
        </authorList>
    </citation>
    <scope>NUCLEOTIDE SEQUENCE [LARGE SCALE GENOMIC DNA]</scope>
    <source>
        <strain evidence="2">JCM 17066</strain>
    </source>
</reference>
<keyword evidence="2" id="KW-1185">Reference proteome</keyword>
<protein>
    <submittedName>
        <fullName evidence="1">Uncharacterized protein</fullName>
    </submittedName>
</protein>
<evidence type="ECO:0000313" key="2">
    <source>
        <dbReference type="Proteomes" id="UP001596045"/>
    </source>
</evidence>